<dbReference type="EMBL" id="JAQQFN010000023">
    <property type="protein sequence ID" value="MFL9886752.1"/>
    <property type="molecule type" value="Genomic_DNA"/>
</dbReference>
<organism evidence="1 2">
    <name type="scientific">Paraburkholderia agricolaris</name>
    <dbReference type="NCBI Taxonomy" id="2152888"/>
    <lineage>
        <taxon>Bacteria</taxon>
        <taxon>Pseudomonadati</taxon>
        <taxon>Pseudomonadota</taxon>
        <taxon>Betaproteobacteria</taxon>
        <taxon>Burkholderiales</taxon>
        <taxon>Burkholderiaceae</taxon>
        <taxon>Paraburkholderia</taxon>
    </lineage>
</organism>
<dbReference type="RefSeq" id="WP_408330484.1">
    <property type="nucleotide sequence ID" value="NZ_JAQQFH010000015.1"/>
</dbReference>
<gene>
    <name evidence="1" type="ORF">PQR66_27175</name>
</gene>
<keyword evidence="2" id="KW-1185">Reference proteome</keyword>
<protein>
    <recommendedName>
        <fullName evidence="3">PilS N terminal</fullName>
    </recommendedName>
</protein>
<name>A0ABW8ZUB6_9BURK</name>
<evidence type="ECO:0000313" key="1">
    <source>
        <dbReference type="EMBL" id="MFL9886752.1"/>
    </source>
</evidence>
<comment type="caution">
    <text evidence="1">The sequence shown here is derived from an EMBL/GenBank/DDBJ whole genome shotgun (WGS) entry which is preliminary data.</text>
</comment>
<sequence>MQNQKQKISKVSLLRMGRRRKQSGELSMIESGAVMAGAALLALAAYAGGAYIYNLARASSFKSEAQLFHSGVLNATTNDVDFSTETLQTLAQNHAFDAAGSRVAAGGATVKGMFGGAVTATTGTLVSTNDAMILGYPVPASVCTLSVGALATAYSQVVVNNTTIYSPTVAFNSGTAATACASAGSMAAVQMYVSKAG</sequence>
<reference evidence="1 2" key="1">
    <citation type="journal article" date="2024" name="Chem. Sci.">
        <title>Discovery of megapolipeptins by genome mining of a Burkholderiales bacteria collection.</title>
        <authorList>
            <person name="Paulo B.S."/>
            <person name="Recchia M.J.J."/>
            <person name="Lee S."/>
            <person name="Fergusson C.H."/>
            <person name="Romanowski S.B."/>
            <person name="Hernandez A."/>
            <person name="Krull N."/>
            <person name="Liu D.Y."/>
            <person name="Cavanagh H."/>
            <person name="Bos A."/>
            <person name="Gray C.A."/>
            <person name="Murphy B.T."/>
            <person name="Linington R.G."/>
            <person name="Eustaquio A.S."/>
        </authorList>
    </citation>
    <scope>NUCLEOTIDE SEQUENCE [LARGE SCALE GENOMIC DNA]</scope>
    <source>
        <strain evidence="1 2">RL16-012-BIC-B</strain>
    </source>
</reference>
<evidence type="ECO:0000313" key="2">
    <source>
        <dbReference type="Proteomes" id="UP001629249"/>
    </source>
</evidence>
<dbReference type="Proteomes" id="UP001629249">
    <property type="component" value="Unassembled WGS sequence"/>
</dbReference>
<evidence type="ECO:0008006" key="3">
    <source>
        <dbReference type="Google" id="ProtNLM"/>
    </source>
</evidence>
<accession>A0ABW8ZUB6</accession>
<dbReference type="Gene3D" id="3.30.1690.10">
    <property type="entry name" value="TcpA-like pilin"/>
    <property type="match status" value="1"/>
</dbReference>
<proteinExistence type="predicted"/>